<comment type="caution">
    <text evidence="1">The sequence shown here is derived from an EMBL/GenBank/DDBJ whole genome shotgun (WGS) entry which is preliminary data.</text>
</comment>
<name>A0ACA9N421_9GLOM</name>
<keyword evidence="2" id="KW-1185">Reference proteome</keyword>
<evidence type="ECO:0000313" key="2">
    <source>
        <dbReference type="Proteomes" id="UP000789920"/>
    </source>
</evidence>
<proteinExistence type="predicted"/>
<sequence length="104" mass="11889">HLAKVFDRIQSAGLKLNPKKCHFAKNKLKFLRYIVNEEDISTDLKKVKITEDQENAFNTLKEKLIMASILVYLDFSREFLLITDASGVILEAILSQKDSQGMSE</sequence>
<reference evidence="1" key="1">
    <citation type="submission" date="2021-06" db="EMBL/GenBank/DDBJ databases">
        <authorList>
            <person name="Kallberg Y."/>
            <person name="Tangrot J."/>
            <person name="Rosling A."/>
        </authorList>
    </citation>
    <scope>NUCLEOTIDE SEQUENCE</scope>
    <source>
        <strain evidence="1">MA461A</strain>
    </source>
</reference>
<feature type="non-terminal residue" evidence="1">
    <location>
        <position position="1"/>
    </location>
</feature>
<gene>
    <name evidence="1" type="ORF">RPERSI_LOCUS6923</name>
</gene>
<dbReference type="EMBL" id="CAJVQC010011345">
    <property type="protein sequence ID" value="CAG8626368.1"/>
    <property type="molecule type" value="Genomic_DNA"/>
</dbReference>
<organism evidence="1 2">
    <name type="scientific">Racocetra persica</name>
    <dbReference type="NCBI Taxonomy" id="160502"/>
    <lineage>
        <taxon>Eukaryota</taxon>
        <taxon>Fungi</taxon>
        <taxon>Fungi incertae sedis</taxon>
        <taxon>Mucoromycota</taxon>
        <taxon>Glomeromycotina</taxon>
        <taxon>Glomeromycetes</taxon>
        <taxon>Diversisporales</taxon>
        <taxon>Gigasporaceae</taxon>
        <taxon>Racocetra</taxon>
    </lineage>
</organism>
<accession>A0ACA9N421</accession>
<dbReference type="Proteomes" id="UP000789920">
    <property type="component" value="Unassembled WGS sequence"/>
</dbReference>
<protein>
    <submittedName>
        <fullName evidence="1">14220_t:CDS:1</fullName>
    </submittedName>
</protein>
<evidence type="ECO:0000313" key="1">
    <source>
        <dbReference type="EMBL" id="CAG8626368.1"/>
    </source>
</evidence>